<sequence length="276" mass="32317">MKRQLDSPDLIIFESALFRTVTTLVVGTDYLLLVDPNWLPEEIERIRAAVDRRKGDRACYLLFTHSDYDHIIGYGRFPDFTVIASQALRNQPKREDILSEIHGFDDQYYIERDYPISYPTVDLVVDKRVWTTRLGQDTYAFYQAPGHNDDGLIALNQDRGLLIVGDYLCDVEFPYVYDSVARYRRTLDTLDELLHGEDIRLLISGHGDHTDSRQQMGRRLYDARHYLDALEAAVRGEAAFDLDALFRRYRFPRVMASFHEENRKKMIEYVEDYAAR</sequence>
<evidence type="ECO:0000259" key="1">
    <source>
        <dbReference type="SMART" id="SM00849"/>
    </source>
</evidence>
<dbReference type="Gene3D" id="3.60.15.10">
    <property type="entry name" value="Ribonuclease Z/Hydroxyacylglutathione hydrolase-like"/>
    <property type="match status" value="1"/>
</dbReference>
<evidence type="ECO:0000313" key="2">
    <source>
        <dbReference type="EMBL" id="PPK85689.1"/>
    </source>
</evidence>
<proteinExistence type="predicted"/>
<dbReference type="PANTHER" id="PTHR42951">
    <property type="entry name" value="METALLO-BETA-LACTAMASE DOMAIN-CONTAINING"/>
    <property type="match status" value="1"/>
</dbReference>
<dbReference type="GO" id="GO:0016787">
    <property type="term" value="F:hydrolase activity"/>
    <property type="evidence" value="ECO:0007669"/>
    <property type="project" value="UniProtKB-KW"/>
</dbReference>
<feature type="domain" description="Metallo-beta-lactamase" evidence="1">
    <location>
        <begin position="19"/>
        <end position="206"/>
    </location>
</feature>
<evidence type="ECO:0000313" key="3">
    <source>
        <dbReference type="Proteomes" id="UP000237662"/>
    </source>
</evidence>
<dbReference type="Proteomes" id="UP000237662">
    <property type="component" value="Unassembled WGS sequence"/>
</dbReference>
<dbReference type="AlphaFoldDB" id="A0A2S6I3Q9"/>
<accession>A0A2S6I3Q9</accession>
<dbReference type="InterPro" id="IPR050855">
    <property type="entry name" value="NDM-1-like"/>
</dbReference>
<keyword evidence="2" id="KW-0378">Hydrolase</keyword>
<dbReference type="InterPro" id="IPR001279">
    <property type="entry name" value="Metallo-B-lactamas"/>
</dbReference>
<dbReference type="SMART" id="SM00849">
    <property type="entry name" value="Lactamase_B"/>
    <property type="match status" value="1"/>
</dbReference>
<organism evidence="2 3">
    <name type="scientific">Neolewinella xylanilytica</name>
    <dbReference type="NCBI Taxonomy" id="1514080"/>
    <lineage>
        <taxon>Bacteria</taxon>
        <taxon>Pseudomonadati</taxon>
        <taxon>Bacteroidota</taxon>
        <taxon>Saprospiria</taxon>
        <taxon>Saprospirales</taxon>
        <taxon>Lewinellaceae</taxon>
        <taxon>Neolewinella</taxon>
    </lineage>
</organism>
<dbReference type="Pfam" id="PF00753">
    <property type="entry name" value="Lactamase_B"/>
    <property type="match status" value="1"/>
</dbReference>
<reference evidence="2 3" key="1">
    <citation type="submission" date="2018-02" db="EMBL/GenBank/DDBJ databases">
        <title>Genomic Encyclopedia of Archaeal and Bacterial Type Strains, Phase II (KMG-II): from individual species to whole genera.</title>
        <authorList>
            <person name="Goeker M."/>
        </authorList>
    </citation>
    <scope>NUCLEOTIDE SEQUENCE [LARGE SCALE GENOMIC DNA]</scope>
    <source>
        <strain evidence="2 3">DSM 29526</strain>
    </source>
</reference>
<dbReference type="InterPro" id="IPR036866">
    <property type="entry name" value="RibonucZ/Hydroxyglut_hydro"/>
</dbReference>
<dbReference type="SUPFAM" id="SSF56281">
    <property type="entry name" value="Metallo-hydrolase/oxidoreductase"/>
    <property type="match status" value="1"/>
</dbReference>
<dbReference type="OrthoDB" id="1491389at2"/>
<comment type="caution">
    <text evidence="2">The sequence shown here is derived from an EMBL/GenBank/DDBJ whole genome shotgun (WGS) entry which is preliminary data.</text>
</comment>
<dbReference type="EMBL" id="PTJC01000006">
    <property type="protein sequence ID" value="PPK85689.1"/>
    <property type="molecule type" value="Genomic_DNA"/>
</dbReference>
<keyword evidence="3" id="KW-1185">Reference proteome</keyword>
<name>A0A2S6I3Q9_9BACT</name>
<protein>
    <submittedName>
        <fullName evidence="2">Glyoxylase-like metal-dependent hydrolase (Beta-lactamase superfamily II)</fullName>
    </submittedName>
</protein>
<gene>
    <name evidence="2" type="ORF">CLV84_2592</name>
</gene>
<dbReference type="RefSeq" id="WP_104420176.1">
    <property type="nucleotide sequence ID" value="NZ_PTJC01000006.1"/>
</dbReference>